<feature type="transmembrane region" description="Helical" evidence="1">
    <location>
        <begin position="12"/>
        <end position="36"/>
    </location>
</feature>
<dbReference type="InterPro" id="IPR045584">
    <property type="entry name" value="Pilin-like"/>
</dbReference>
<proteinExistence type="predicted"/>
<dbReference type="RefSeq" id="WP_285393009.1">
    <property type="nucleotide sequence ID" value="NZ_JASSVS010000013.1"/>
</dbReference>
<evidence type="ECO:0000313" key="2">
    <source>
        <dbReference type="EMBL" id="MDL0433311.1"/>
    </source>
</evidence>
<gene>
    <name evidence="2" type="ORF">QPM17_19410</name>
</gene>
<dbReference type="NCBIfam" id="TIGR02532">
    <property type="entry name" value="IV_pilin_GFxxxE"/>
    <property type="match status" value="1"/>
</dbReference>
<dbReference type="Gene3D" id="3.30.700.10">
    <property type="entry name" value="Glycoprotein, Type 4 Pilin"/>
    <property type="match status" value="1"/>
</dbReference>
<reference evidence="2 3" key="1">
    <citation type="submission" date="2023-06" db="EMBL/GenBank/DDBJ databases">
        <title>Marinobacter azerbaijanicus a moderately halophilic, isolated from Urmia Lake in Azerbaijan region of Iran.</title>
        <authorList>
            <person name="Sanchez-Porro C."/>
            <person name="Aghdam E.M."/>
            <person name="Saheb S.M."/>
            <person name="Tarhriz V."/>
            <person name="Kazemi E."/>
            <person name="Ammozegar M.A."/>
            <person name="Ventosa A."/>
            <person name="Hejazi M.S."/>
        </authorList>
    </citation>
    <scope>NUCLEOTIDE SEQUENCE [LARGE SCALE GENOMIC DNA]</scope>
    <source>
        <strain evidence="2 3">TBZ242</strain>
    </source>
</reference>
<dbReference type="InterPro" id="IPR012902">
    <property type="entry name" value="N_methyl_site"/>
</dbReference>
<evidence type="ECO:0000256" key="1">
    <source>
        <dbReference type="SAM" id="Phobius"/>
    </source>
</evidence>
<name>A0ABT7IGM8_9GAMM</name>
<accession>A0ABT7IGM8</accession>
<dbReference type="Pfam" id="PF07963">
    <property type="entry name" value="N_methyl"/>
    <property type="match status" value="1"/>
</dbReference>
<protein>
    <submittedName>
        <fullName evidence="2">Type II secretion system protein</fullName>
    </submittedName>
</protein>
<dbReference type="PROSITE" id="PS00409">
    <property type="entry name" value="PROKAR_NTER_METHYL"/>
    <property type="match status" value="1"/>
</dbReference>
<keyword evidence="1" id="KW-0472">Membrane</keyword>
<keyword evidence="1" id="KW-1133">Transmembrane helix</keyword>
<dbReference type="Proteomes" id="UP001227964">
    <property type="component" value="Unassembled WGS sequence"/>
</dbReference>
<organism evidence="2 3">
    <name type="scientific">Marinobacter azerbaijanicus</name>
    <dbReference type="NCBI Taxonomy" id="3050455"/>
    <lineage>
        <taxon>Bacteria</taxon>
        <taxon>Pseudomonadati</taxon>
        <taxon>Pseudomonadota</taxon>
        <taxon>Gammaproteobacteria</taxon>
        <taxon>Pseudomonadales</taxon>
        <taxon>Marinobacteraceae</taxon>
        <taxon>Marinobacter</taxon>
    </lineage>
</organism>
<dbReference type="EMBL" id="JASSVS010000013">
    <property type="protein sequence ID" value="MDL0433311.1"/>
    <property type="molecule type" value="Genomic_DNA"/>
</dbReference>
<dbReference type="SUPFAM" id="SSF54523">
    <property type="entry name" value="Pili subunits"/>
    <property type="match status" value="1"/>
</dbReference>
<evidence type="ECO:0000313" key="3">
    <source>
        <dbReference type="Proteomes" id="UP001227964"/>
    </source>
</evidence>
<keyword evidence="3" id="KW-1185">Reference proteome</keyword>
<sequence>MTIKNAPRSSGFTLVELVMVIILIGVLSALGVGLFAGRSAFSPLLATQQLASATLLVQQAALAGNVANTLTIEQDGSNFRFIVGAGTSASRTFELSREGATLSAPGGLPLTITFNANGAPAAGANLEFTFTGDSTFDTCLSSLGAVYRGSCQP</sequence>
<keyword evidence="1" id="KW-0812">Transmembrane</keyword>
<comment type="caution">
    <text evidence="2">The sequence shown here is derived from an EMBL/GenBank/DDBJ whole genome shotgun (WGS) entry which is preliminary data.</text>
</comment>